<evidence type="ECO:0000313" key="1">
    <source>
        <dbReference type="EMBL" id="KAI0028773.1"/>
    </source>
</evidence>
<reference evidence="1" key="2">
    <citation type="journal article" date="2022" name="New Phytol.">
        <title>Evolutionary transition to the ectomycorrhizal habit in the genomes of a hyperdiverse lineage of mushroom-forming fungi.</title>
        <authorList>
            <person name="Looney B."/>
            <person name="Miyauchi S."/>
            <person name="Morin E."/>
            <person name="Drula E."/>
            <person name="Courty P.E."/>
            <person name="Kohler A."/>
            <person name="Kuo A."/>
            <person name="LaButti K."/>
            <person name="Pangilinan J."/>
            <person name="Lipzen A."/>
            <person name="Riley R."/>
            <person name="Andreopoulos W."/>
            <person name="He G."/>
            <person name="Johnson J."/>
            <person name="Nolan M."/>
            <person name="Tritt A."/>
            <person name="Barry K.W."/>
            <person name="Grigoriev I.V."/>
            <person name="Nagy L.G."/>
            <person name="Hibbett D."/>
            <person name="Henrissat B."/>
            <person name="Matheny P.B."/>
            <person name="Labbe J."/>
            <person name="Martin F.M."/>
        </authorList>
    </citation>
    <scope>NUCLEOTIDE SEQUENCE</scope>
    <source>
        <strain evidence="1">EC-137</strain>
    </source>
</reference>
<dbReference type="EMBL" id="MU273724">
    <property type="protein sequence ID" value="KAI0028773.1"/>
    <property type="molecule type" value="Genomic_DNA"/>
</dbReference>
<dbReference type="Proteomes" id="UP000814128">
    <property type="component" value="Unassembled WGS sequence"/>
</dbReference>
<name>A0ACB8QAY4_9AGAM</name>
<accession>A0ACB8QAY4</accession>
<organism evidence="1 2">
    <name type="scientific">Vararia minispora EC-137</name>
    <dbReference type="NCBI Taxonomy" id="1314806"/>
    <lineage>
        <taxon>Eukaryota</taxon>
        <taxon>Fungi</taxon>
        <taxon>Dikarya</taxon>
        <taxon>Basidiomycota</taxon>
        <taxon>Agaricomycotina</taxon>
        <taxon>Agaricomycetes</taxon>
        <taxon>Russulales</taxon>
        <taxon>Lachnocladiaceae</taxon>
        <taxon>Vararia</taxon>
    </lineage>
</organism>
<reference evidence="1" key="1">
    <citation type="submission" date="2021-02" db="EMBL/GenBank/DDBJ databases">
        <authorList>
            <consortium name="DOE Joint Genome Institute"/>
            <person name="Ahrendt S."/>
            <person name="Looney B.P."/>
            <person name="Miyauchi S."/>
            <person name="Morin E."/>
            <person name="Drula E."/>
            <person name="Courty P.E."/>
            <person name="Chicoki N."/>
            <person name="Fauchery L."/>
            <person name="Kohler A."/>
            <person name="Kuo A."/>
            <person name="Labutti K."/>
            <person name="Pangilinan J."/>
            <person name="Lipzen A."/>
            <person name="Riley R."/>
            <person name="Andreopoulos W."/>
            <person name="He G."/>
            <person name="Johnson J."/>
            <person name="Barry K.W."/>
            <person name="Grigoriev I.V."/>
            <person name="Nagy L."/>
            <person name="Hibbett D."/>
            <person name="Henrissat B."/>
            <person name="Matheny P.B."/>
            <person name="Labbe J."/>
            <person name="Martin F."/>
        </authorList>
    </citation>
    <scope>NUCLEOTIDE SEQUENCE</scope>
    <source>
        <strain evidence="1">EC-137</strain>
    </source>
</reference>
<sequence>MLYLQSFIRTPDVPRLRAPSLLSDKTNAPSFRPRRIESKKVLGLRVTKAAATVALTPASTCAQVDVLQSFVPFPSSDEDEEDEGDTLPPSSSSTHVENGLKRPLPTETRRKRCQVLPAESCHGAAPRRRSVPLASPKPRPAAASPPIIVPSSKRPKKSRRAVADMQFAADVHRSILRGLRAHEDVAMAVDGFADVLREQDRELADRLSRGLRDQGCSPVLIEGCAHHAPPSVEVTKIEIGIPLPEGDVVMDGVIVAGRAAGAAQLAPPSIRTSSPPHSPPAHAPRSPSPPPTTVVSAPGSRVYEIPQLVAALHMRRQERAAKTRPQSLLMRPRVRTPSPLAAPVVVSADVSES</sequence>
<comment type="caution">
    <text evidence="1">The sequence shown here is derived from an EMBL/GenBank/DDBJ whole genome shotgun (WGS) entry which is preliminary data.</text>
</comment>
<gene>
    <name evidence="1" type="ORF">K488DRAFT_73516</name>
</gene>
<keyword evidence="2" id="KW-1185">Reference proteome</keyword>
<protein>
    <submittedName>
        <fullName evidence="1">Uncharacterized protein</fullName>
    </submittedName>
</protein>
<proteinExistence type="predicted"/>
<evidence type="ECO:0000313" key="2">
    <source>
        <dbReference type="Proteomes" id="UP000814128"/>
    </source>
</evidence>